<dbReference type="Proteomes" id="UP001215598">
    <property type="component" value="Unassembled WGS sequence"/>
</dbReference>
<dbReference type="AlphaFoldDB" id="A0AAD7H6G1"/>
<feature type="non-terminal residue" evidence="2">
    <location>
        <position position="1"/>
    </location>
</feature>
<name>A0AAD7H6G1_9AGAR</name>
<comment type="caution">
    <text evidence="2">The sequence shown here is derived from an EMBL/GenBank/DDBJ whole genome shotgun (WGS) entry which is preliminary data.</text>
</comment>
<evidence type="ECO:0000256" key="1">
    <source>
        <dbReference type="SAM" id="MobiDB-lite"/>
    </source>
</evidence>
<feature type="region of interest" description="Disordered" evidence="1">
    <location>
        <begin position="69"/>
        <end position="121"/>
    </location>
</feature>
<sequence>MDVDLDQALADEAYYTCGTAALVHSPMQPREDTLLLERTPSPTDPYFTSGTTDVALALLRDDEEFFVARNEQPMEEPMDVDSDTDPADYPIGDERENTDDEQVEEDHEQEDDIGDEQEDATMENQASVVLDAYAAGGNGGSLLDSSGEEDDVGDEQEDVMIEDQTPVVLDVYAAERNGGLDSDTRRTTVAKSTLSATLPAMALAPSVSTPCAVAFAPYVS</sequence>
<protein>
    <submittedName>
        <fullName evidence="2">Uncharacterized protein</fullName>
    </submittedName>
</protein>
<feature type="compositionally biased region" description="Acidic residues" evidence="1">
    <location>
        <begin position="96"/>
        <end position="121"/>
    </location>
</feature>
<evidence type="ECO:0000313" key="3">
    <source>
        <dbReference type="Proteomes" id="UP001215598"/>
    </source>
</evidence>
<keyword evidence="3" id="KW-1185">Reference proteome</keyword>
<feature type="compositionally biased region" description="Acidic residues" evidence="1">
    <location>
        <begin position="73"/>
        <end position="86"/>
    </location>
</feature>
<evidence type="ECO:0000313" key="2">
    <source>
        <dbReference type="EMBL" id="KAJ7713134.1"/>
    </source>
</evidence>
<reference evidence="2" key="1">
    <citation type="submission" date="2023-03" db="EMBL/GenBank/DDBJ databases">
        <title>Massive genome expansion in bonnet fungi (Mycena s.s.) driven by repeated elements and novel gene families across ecological guilds.</title>
        <authorList>
            <consortium name="Lawrence Berkeley National Laboratory"/>
            <person name="Harder C.B."/>
            <person name="Miyauchi S."/>
            <person name="Viragh M."/>
            <person name="Kuo A."/>
            <person name="Thoen E."/>
            <person name="Andreopoulos B."/>
            <person name="Lu D."/>
            <person name="Skrede I."/>
            <person name="Drula E."/>
            <person name="Henrissat B."/>
            <person name="Morin E."/>
            <person name="Kohler A."/>
            <person name="Barry K."/>
            <person name="LaButti K."/>
            <person name="Morin E."/>
            <person name="Salamov A."/>
            <person name="Lipzen A."/>
            <person name="Mereny Z."/>
            <person name="Hegedus B."/>
            <person name="Baldrian P."/>
            <person name="Stursova M."/>
            <person name="Weitz H."/>
            <person name="Taylor A."/>
            <person name="Grigoriev I.V."/>
            <person name="Nagy L.G."/>
            <person name="Martin F."/>
            <person name="Kauserud H."/>
        </authorList>
    </citation>
    <scope>NUCLEOTIDE SEQUENCE</scope>
    <source>
        <strain evidence="2">CBHHK182m</strain>
    </source>
</reference>
<gene>
    <name evidence="2" type="ORF">B0H16DRAFT_1478884</name>
</gene>
<accession>A0AAD7H6G1</accession>
<organism evidence="2 3">
    <name type="scientific">Mycena metata</name>
    <dbReference type="NCBI Taxonomy" id="1033252"/>
    <lineage>
        <taxon>Eukaryota</taxon>
        <taxon>Fungi</taxon>
        <taxon>Dikarya</taxon>
        <taxon>Basidiomycota</taxon>
        <taxon>Agaricomycotina</taxon>
        <taxon>Agaricomycetes</taxon>
        <taxon>Agaricomycetidae</taxon>
        <taxon>Agaricales</taxon>
        <taxon>Marasmiineae</taxon>
        <taxon>Mycenaceae</taxon>
        <taxon>Mycena</taxon>
    </lineage>
</organism>
<dbReference type="EMBL" id="JARKIB010000350">
    <property type="protein sequence ID" value="KAJ7713134.1"/>
    <property type="molecule type" value="Genomic_DNA"/>
</dbReference>
<proteinExistence type="predicted"/>